<dbReference type="CDD" id="cd14826">
    <property type="entry name" value="SR_alpha_SRX"/>
    <property type="match status" value="1"/>
</dbReference>
<proteinExistence type="predicted"/>
<dbReference type="Proteomes" id="UP000002630">
    <property type="component" value="Linkage Group LG19"/>
</dbReference>
<sequence>MLDHVSVFSKSGLVLWSRTMAKLKGDPVDDLVKNVLLEERGGTNVATTEWYTLR</sequence>
<dbReference type="AlphaFoldDB" id="D7FQT6"/>
<dbReference type="EMBL" id="FN648385">
    <property type="protein sequence ID" value="CBJ30646.1"/>
    <property type="molecule type" value="Genomic_DNA"/>
</dbReference>
<dbReference type="STRING" id="2880.D7FQT6"/>
<reference evidence="1 2" key="1">
    <citation type="journal article" date="2010" name="Nature">
        <title>The Ectocarpus genome and the independent evolution of multicellularity in brown algae.</title>
        <authorList>
            <person name="Cock J.M."/>
            <person name="Sterck L."/>
            <person name="Rouze P."/>
            <person name="Scornet D."/>
            <person name="Allen A.E."/>
            <person name="Amoutzias G."/>
            <person name="Anthouard V."/>
            <person name="Artiguenave F."/>
            <person name="Aury J.M."/>
            <person name="Badger J.H."/>
            <person name="Beszteri B."/>
            <person name="Billiau K."/>
            <person name="Bonnet E."/>
            <person name="Bothwell J.H."/>
            <person name="Bowler C."/>
            <person name="Boyen C."/>
            <person name="Brownlee C."/>
            <person name="Carrano C.J."/>
            <person name="Charrier B."/>
            <person name="Cho G.Y."/>
            <person name="Coelho S.M."/>
            <person name="Collen J."/>
            <person name="Corre E."/>
            <person name="Da Silva C."/>
            <person name="Delage L."/>
            <person name="Delaroque N."/>
            <person name="Dittami S.M."/>
            <person name="Doulbeau S."/>
            <person name="Elias M."/>
            <person name="Farnham G."/>
            <person name="Gachon C.M."/>
            <person name="Gschloessl B."/>
            <person name="Heesch S."/>
            <person name="Jabbari K."/>
            <person name="Jubin C."/>
            <person name="Kawai H."/>
            <person name="Kimura K."/>
            <person name="Kloareg B."/>
            <person name="Kupper F.C."/>
            <person name="Lang D."/>
            <person name="Le Bail A."/>
            <person name="Leblanc C."/>
            <person name="Lerouge P."/>
            <person name="Lohr M."/>
            <person name="Lopez P.J."/>
            <person name="Martens C."/>
            <person name="Maumus F."/>
            <person name="Michel G."/>
            <person name="Miranda-Saavedra D."/>
            <person name="Morales J."/>
            <person name="Moreau H."/>
            <person name="Motomura T."/>
            <person name="Nagasato C."/>
            <person name="Napoli C.A."/>
            <person name="Nelson D.R."/>
            <person name="Nyvall-Collen P."/>
            <person name="Peters A.F."/>
            <person name="Pommier C."/>
            <person name="Potin P."/>
            <person name="Poulain J."/>
            <person name="Quesneville H."/>
            <person name="Read B."/>
            <person name="Rensing S.A."/>
            <person name="Ritter A."/>
            <person name="Rousvoal S."/>
            <person name="Samanta M."/>
            <person name="Samson G."/>
            <person name="Schroeder D.C."/>
            <person name="Segurens B."/>
            <person name="Strittmatter M."/>
            <person name="Tonon T."/>
            <person name="Tregear J.W."/>
            <person name="Valentin K."/>
            <person name="von Dassow P."/>
            <person name="Yamagishi T."/>
            <person name="Van de Peer Y."/>
            <person name="Wincker P."/>
        </authorList>
    </citation>
    <scope>NUCLEOTIDE SEQUENCE [LARGE SCALE GENOMIC DNA]</scope>
    <source>
        <strain evidence="2">Ec32 / CCAP1310/4</strain>
    </source>
</reference>
<keyword evidence="2" id="KW-1185">Reference proteome</keyword>
<name>D7FQT6_ECTSI</name>
<evidence type="ECO:0000313" key="2">
    <source>
        <dbReference type="Proteomes" id="UP000002630"/>
    </source>
</evidence>
<dbReference type="InterPro" id="IPR011012">
    <property type="entry name" value="Longin-like_dom_sf"/>
</dbReference>
<dbReference type="SUPFAM" id="SSF64356">
    <property type="entry name" value="SNARE-like"/>
    <property type="match status" value="1"/>
</dbReference>
<organism evidence="1 2">
    <name type="scientific">Ectocarpus siliculosus</name>
    <name type="common">Brown alga</name>
    <name type="synonym">Conferva siliculosa</name>
    <dbReference type="NCBI Taxonomy" id="2880"/>
    <lineage>
        <taxon>Eukaryota</taxon>
        <taxon>Sar</taxon>
        <taxon>Stramenopiles</taxon>
        <taxon>Ochrophyta</taxon>
        <taxon>PX clade</taxon>
        <taxon>Phaeophyceae</taxon>
        <taxon>Ectocarpales</taxon>
        <taxon>Ectocarpaceae</taxon>
        <taxon>Ectocarpus</taxon>
    </lineage>
</organism>
<dbReference type="EMBL" id="FN649744">
    <property type="protein sequence ID" value="CBJ30646.1"/>
    <property type="molecule type" value="Genomic_DNA"/>
</dbReference>
<dbReference type="Gene3D" id="3.30.450.60">
    <property type="match status" value="1"/>
</dbReference>
<dbReference type="InParanoid" id="D7FQT6"/>
<dbReference type="OrthoDB" id="1727884at2759"/>
<evidence type="ECO:0000313" key="1">
    <source>
        <dbReference type="EMBL" id="CBJ30646.1"/>
    </source>
</evidence>
<protein>
    <submittedName>
        <fullName evidence="1">Uncharacterized protein</fullName>
    </submittedName>
</protein>
<gene>
    <name evidence="1" type="ORF">Esi_0208_0010</name>
</gene>
<accession>D7FQT6</accession>